<evidence type="ECO:0000259" key="1">
    <source>
        <dbReference type="Pfam" id="PF00296"/>
    </source>
</evidence>
<dbReference type="InterPro" id="IPR011251">
    <property type="entry name" value="Luciferase-like_dom"/>
</dbReference>
<reference evidence="3" key="1">
    <citation type="journal article" date="2019" name="Int. J. Syst. Evol. Microbiol.">
        <title>The Global Catalogue of Microorganisms (GCM) 10K type strain sequencing project: providing services to taxonomists for standard genome sequencing and annotation.</title>
        <authorList>
            <consortium name="The Broad Institute Genomics Platform"/>
            <consortium name="The Broad Institute Genome Sequencing Center for Infectious Disease"/>
            <person name="Wu L."/>
            <person name="Ma J."/>
        </authorList>
    </citation>
    <scope>NUCLEOTIDE SEQUENCE [LARGE SCALE GENOMIC DNA]</scope>
    <source>
        <strain evidence="3">CCUG 59778</strain>
    </source>
</reference>
<gene>
    <name evidence="2" type="ORF">ACFPM7_23380</name>
</gene>
<proteinExistence type="predicted"/>
<dbReference type="InterPro" id="IPR036661">
    <property type="entry name" value="Luciferase-like_sf"/>
</dbReference>
<name>A0ABW0EV52_9PSEU</name>
<dbReference type="Proteomes" id="UP001596157">
    <property type="component" value="Unassembled WGS sequence"/>
</dbReference>
<comment type="caution">
    <text evidence="2">The sequence shown here is derived from an EMBL/GenBank/DDBJ whole genome shotgun (WGS) entry which is preliminary data.</text>
</comment>
<keyword evidence="2" id="KW-0560">Oxidoreductase</keyword>
<dbReference type="Pfam" id="PF00296">
    <property type="entry name" value="Bac_luciferase"/>
    <property type="match status" value="1"/>
</dbReference>
<dbReference type="Gene3D" id="3.20.20.30">
    <property type="entry name" value="Luciferase-like domain"/>
    <property type="match status" value="1"/>
</dbReference>
<feature type="domain" description="Luciferase-like" evidence="1">
    <location>
        <begin position="17"/>
        <end position="226"/>
    </location>
</feature>
<dbReference type="PANTHER" id="PTHR30011:SF32">
    <property type="entry name" value="CONSERVED PROTEIN"/>
    <property type="match status" value="1"/>
</dbReference>
<organism evidence="2 3">
    <name type="scientific">Actinokineospora guangxiensis</name>
    <dbReference type="NCBI Taxonomy" id="1490288"/>
    <lineage>
        <taxon>Bacteria</taxon>
        <taxon>Bacillati</taxon>
        <taxon>Actinomycetota</taxon>
        <taxon>Actinomycetes</taxon>
        <taxon>Pseudonocardiales</taxon>
        <taxon>Pseudonocardiaceae</taxon>
        <taxon>Actinokineospora</taxon>
    </lineage>
</organism>
<dbReference type="EMBL" id="JBHSKF010000014">
    <property type="protein sequence ID" value="MFC5290009.1"/>
    <property type="molecule type" value="Genomic_DNA"/>
</dbReference>
<keyword evidence="3" id="KW-1185">Reference proteome</keyword>
<sequence>MQVGIGLPTTVPGVTGPGLLDWARRADAGPFSTLGVLDRFRYESVEPFAALSAAAAVTERIGLATMIAIGPLRSPGLLAKQAAAVEALAPGRLTLGLAVGARRDDYETVGADHRTRGRALSTQLAYLRGELAEFPAPRFGGGGVGLLVGGASGPALARMARYGDGYAHGGGPPRAFGSAAAKARAAWQDLGRPGEPLLWGQGYVALTDADRGRDYLRDYYAFTGPFAERIAAGALTTAREVRDFVRGYADEGCDELILFPATTDPAEVDLLAEALS</sequence>
<dbReference type="EC" id="1.-.-.-" evidence="2"/>
<dbReference type="PANTHER" id="PTHR30011">
    <property type="entry name" value="ALKANESULFONATE MONOOXYGENASE-RELATED"/>
    <property type="match status" value="1"/>
</dbReference>
<evidence type="ECO:0000313" key="2">
    <source>
        <dbReference type="EMBL" id="MFC5290009.1"/>
    </source>
</evidence>
<dbReference type="RefSeq" id="WP_378249880.1">
    <property type="nucleotide sequence ID" value="NZ_JBHSKF010000014.1"/>
</dbReference>
<protein>
    <submittedName>
        <fullName evidence="2">LLM class flavin-dependent oxidoreductase</fullName>
        <ecNumber evidence="2">1.-.-.-</ecNumber>
    </submittedName>
</protein>
<dbReference type="InterPro" id="IPR051260">
    <property type="entry name" value="Diverse_substr_monoxygenases"/>
</dbReference>
<dbReference type="SUPFAM" id="SSF51679">
    <property type="entry name" value="Bacterial luciferase-like"/>
    <property type="match status" value="1"/>
</dbReference>
<evidence type="ECO:0000313" key="3">
    <source>
        <dbReference type="Proteomes" id="UP001596157"/>
    </source>
</evidence>
<accession>A0ABW0EV52</accession>
<dbReference type="GO" id="GO:0016491">
    <property type="term" value="F:oxidoreductase activity"/>
    <property type="evidence" value="ECO:0007669"/>
    <property type="project" value="UniProtKB-KW"/>
</dbReference>